<dbReference type="PRINTS" id="PR00727">
    <property type="entry name" value="LEADERPTASE"/>
</dbReference>
<evidence type="ECO:0000256" key="2">
    <source>
        <dbReference type="ARBA" id="ARBA00004401"/>
    </source>
</evidence>
<dbReference type="GO" id="GO:0005886">
    <property type="term" value="C:plasma membrane"/>
    <property type="evidence" value="ECO:0007669"/>
    <property type="project" value="UniProtKB-SubCell"/>
</dbReference>
<dbReference type="InterPro" id="IPR036286">
    <property type="entry name" value="LexA/Signal_pep-like_sf"/>
</dbReference>
<keyword evidence="12" id="KW-1185">Reference proteome</keyword>
<keyword evidence="7" id="KW-0812">Transmembrane</keyword>
<feature type="transmembrane region" description="Helical" evidence="7">
    <location>
        <begin position="29"/>
        <end position="48"/>
    </location>
</feature>
<comment type="catalytic activity">
    <reaction evidence="1 7">
        <text>Cleavage of hydrophobic, N-terminal signal or leader sequences from secreted and periplasmic proteins.</text>
        <dbReference type="EC" id="3.4.21.89"/>
    </reaction>
</comment>
<accession>A0A9N7PIU8</accession>
<reference evidence="9 11" key="1">
    <citation type="submission" date="2017-09" db="EMBL/GenBank/DDBJ databases">
        <authorList>
            <person name="Thomas P."/>
            <person name="Seyboldt C."/>
        </authorList>
    </citation>
    <scope>NUCLEOTIDE SEQUENCE [LARGE SCALE GENOMIC DNA]</scope>
    <source>
        <strain evidence="9 11">DSM 7534</strain>
    </source>
</reference>
<keyword evidence="7" id="KW-0472">Membrane</keyword>
<dbReference type="GO" id="GO:0009003">
    <property type="term" value="F:signal peptidase activity"/>
    <property type="evidence" value="ECO:0007669"/>
    <property type="project" value="UniProtKB-EC"/>
</dbReference>
<dbReference type="PANTHER" id="PTHR43390:SF1">
    <property type="entry name" value="CHLOROPLAST PROCESSING PEPTIDASE"/>
    <property type="match status" value="1"/>
</dbReference>
<evidence type="ECO:0000313" key="12">
    <source>
        <dbReference type="Proteomes" id="UP001055437"/>
    </source>
</evidence>
<gene>
    <name evidence="9" type="primary">lepB</name>
    <name evidence="9" type="ORF">CP523_06065</name>
    <name evidence="10" type="ORF">NH397_14355</name>
</gene>
<dbReference type="GO" id="GO:0006465">
    <property type="term" value="P:signal peptide processing"/>
    <property type="evidence" value="ECO:0007669"/>
    <property type="project" value="InterPro"/>
</dbReference>
<dbReference type="EMBL" id="CP099799">
    <property type="protein sequence ID" value="USS00645.1"/>
    <property type="molecule type" value="Genomic_DNA"/>
</dbReference>
<dbReference type="GeneID" id="303560237"/>
<evidence type="ECO:0000313" key="9">
    <source>
        <dbReference type="EMBL" id="AYE34065.1"/>
    </source>
</evidence>
<dbReference type="NCBIfam" id="TIGR02227">
    <property type="entry name" value="sigpep_I_bact"/>
    <property type="match status" value="1"/>
</dbReference>
<evidence type="ECO:0000259" key="8">
    <source>
        <dbReference type="Pfam" id="PF10502"/>
    </source>
</evidence>
<organism evidence="9 11">
    <name type="scientific">Clostridium septicum</name>
    <dbReference type="NCBI Taxonomy" id="1504"/>
    <lineage>
        <taxon>Bacteria</taxon>
        <taxon>Bacillati</taxon>
        <taxon>Bacillota</taxon>
        <taxon>Clostridia</taxon>
        <taxon>Eubacteriales</taxon>
        <taxon>Clostridiaceae</taxon>
        <taxon>Clostridium</taxon>
    </lineage>
</organism>
<proteinExistence type="inferred from homology"/>
<dbReference type="PROSITE" id="PS00760">
    <property type="entry name" value="SPASE_I_2"/>
    <property type="match status" value="1"/>
</dbReference>
<dbReference type="Proteomes" id="UP001055437">
    <property type="component" value="Chromosome"/>
</dbReference>
<dbReference type="PROSITE" id="PS00761">
    <property type="entry name" value="SPASE_I_3"/>
    <property type="match status" value="1"/>
</dbReference>
<dbReference type="InterPro" id="IPR019757">
    <property type="entry name" value="Pept_S26A_signal_pept_1_Lys-AS"/>
</dbReference>
<feature type="active site" evidence="6">
    <location>
        <position position="57"/>
    </location>
</feature>
<keyword evidence="7" id="KW-0645">Protease</keyword>
<dbReference type="Pfam" id="PF10502">
    <property type="entry name" value="Peptidase_S26"/>
    <property type="match status" value="1"/>
</dbReference>
<evidence type="ECO:0000313" key="11">
    <source>
        <dbReference type="Proteomes" id="UP000280586"/>
    </source>
</evidence>
<evidence type="ECO:0000256" key="3">
    <source>
        <dbReference type="ARBA" id="ARBA00009370"/>
    </source>
</evidence>
<comment type="similarity">
    <text evidence="3 7">Belongs to the peptidase S26 family.</text>
</comment>
<evidence type="ECO:0000256" key="4">
    <source>
        <dbReference type="ARBA" id="ARBA00013208"/>
    </source>
</evidence>
<dbReference type="InterPro" id="IPR019533">
    <property type="entry name" value="Peptidase_S26"/>
</dbReference>
<evidence type="ECO:0000313" key="10">
    <source>
        <dbReference type="EMBL" id="USS00645.1"/>
    </source>
</evidence>
<reference evidence="10" key="2">
    <citation type="submission" date="2022-06" db="EMBL/GenBank/DDBJ databases">
        <authorList>
            <person name="Holder M.E."/>
            <person name="Ajami N.J."/>
            <person name="Petrosino J.F."/>
        </authorList>
    </citation>
    <scope>NUCLEOTIDE SEQUENCE</scope>
    <source>
        <strain evidence="10">RMA 8861</strain>
    </source>
</reference>
<dbReference type="KEGG" id="csep:CP523_06065"/>
<dbReference type="Proteomes" id="UP000280586">
    <property type="component" value="Chromosome"/>
</dbReference>
<dbReference type="SUPFAM" id="SSF51306">
    <property type="entry name" value="LexA/Signal peptidase"/>
    <property type="match status" value="1"/>
</dbReference>
<keyword evidence="5 7" id="KW-0378">Hydrolase</keyword>
<evidence type="ECO:0000256" key="5">
    <source>
        <dbReference type="ARBA" id="ARBA00022801"/>
    </source>
</evidence>
<feature type="active site" evidence="6">
    <location>
        <position position="98"/>
    </location>
</feature>
<dbReference type="EC" id="3.4.21.89" evidence="4 7"/>
<keyword evidence="7" id="KW-1133">Transmembrane helix</keyword>
<comment type="subcellular location">
    <subcellularLocation>
        <location evidence="2">Cell membrane</location>
        <topology evidence="2">Single-pass type II membrane protein</topology>
    </subcellularLocation>
    <subcellularLocation>
        <location evidence="7">Membrane</location>
        <topology evidence="7">Single-pass type II membrane protein</topology>
    </subcellularLocation>
</comment>
<dbReference type="PANTHER" id="PTHR43390">
    <property type="entry name" value="SIGNAL PEPTIDASE I"/>
    <property type="match status" value="1"/>
</dbReference>
<name>A0A9N7PIU8_CLOSE</name>
<dbReference type="GO" id="GO:0004252">
    <property type="term" value="F:serine-type endopeptidase activity"/>
    <property type="evidence" value="ECO:0007669"/>
    <property type="project" value="InterPro"/>
</dbReference>
<dbReference type="EMBL" id="CP023671">
    <property type="protein sequence ID" value="AYE34065.1"/>
    <property type="molecule type" value="Genomic_DNA"/>
</dbReference>
<feature type="domain" description="Peptidase S26" evidence="8">
    <location>
        <begin position="27"/>
        <end position="178"/>
    </location>
</feature>
<dbReference type="RefSeq" id="WP_066675105.1">
    <property type="nucleotide sequence ID" value="NZ_CABMIZ010000007.1"/>
</dbReference>
<sequence>MLEKFQELLKSKSKEKSEKGKKSSNLTDYFKIIGLSLIVALLINKFLIFKAQIPTSSMVPTLNVGDVLLVNKLYNLDSLKRGDIVVFFSNENNEYMVKRLIGLPGDYVSINNGKVYVNGEYLEENYVKFEDEYIGSYTVPEDKYFFLGDNRPISLDSRRWKETCIDKKDIVGLVNFRLYPIKDIGNIK</sequence>
<protein>
    <recommendedName>
        <fullName evidence="4 7">Signal peptidase I</fullName>
        <ecNumber evidence="4 7">3.4.21.89</ecNumber>
    </recommendedName>
</protein>
<dbReference type="InterPro" id="IPR019758">
    <property type="entry name" value="Pept_S26A_signal_pept_1_CS"/>
</dbReference>
<evidence type="ECO:0000256" key="6">
    <source>
        <dbReference type="PIRSR" id="PIRSR600223-1"/>
    </source>
</evidence>
<dbReference type="AlphaFoldDB" id="A0A9N7PIU8"/>
<evidence type="ECO:0000256" key="7">
    <source>
        <dbReference type="RuleBase" id="RU362042"/>
    </source>
</evidence>
<dbReference type="CDD" id="cd06530">
    <property type="entry name" value="S26_SPase_I"/>
    <property type="match status" value="1"/>
</dbReference>
<dbReference type="OrthoDB" id="9802919at2"/>
<dbReference type="InterPro" id="IPR000223">
    <property type="entry name" value="Pept_S26A_signal_pept_1"/>
</dbReference>
<dbReference type="Gene3D" id="2.10.109.10">
    <property type="entry name" value="Umud Fragment, subunit A"/>
    <property type="match status" value="1"/>
</dbReference>
<evidence type="ECO:0000256" key="1">
    <source>
        <dbReference type="ARBA" id="ARBA00000677"/>
    </source>
</evidence>